<evidence type="ECO:0000313" key="3">
    <source>
        <dbReference type="Proteomes" id="UP000240218"/>
    </source>
</evidence>
<organism evidence="2 3">
    <name type="scientific">Pectobacterium phage vB_PatP_CB1</name>
    <dbReference type="NCBI Taxonomy" id="1958917"/>
    <lineage>
        <taxon>Viruses</taxon>
        <taxon>Duplodnaviria</taxon>
        <taxon>Heunggongvirae</taxon>
        <taxon>Uroviricota</taxon>
        <taxon>Caudoviricetes</taxon>
        <taxon>Schitoviridae</taxon>
        <taxon>Cbunavirus</taxon>
        <taxon>Cbunavirus CB1</taxon>
    </lineage>
</organism>
<keyword evidence="1" id="KW-1133">Transmembrane helix</keyword>
<keyword evidence="3" id="KW-1185">Reference proteome</keyword>
<proteinExistence type="predicted"/>
<evidence type="ECO:0000256" key="1">
    <source>
        <dbReference type="SAM" id="Phobius"/>
    </source>
</evidence>
<name>A0A2P0PAX4_9CAUD</name>
<accession>A0A2P0PAX4</accession>
<protein>
    <submittedName>
        <fullName evidence="2">Uncharacterized protein</fullName>
    </submittedName>
</protein>
<keyword evidence="1" id="KW-0812">Transmembrane</keyword>
<gene>
    <name evidence="2" type="ORF">CB1_92</name>
</gene>
<reference evidence="2 3" key="1">
    <citation type="submission" date="2017-01" db="EMBL/GenBank/DDBJ databases">
        <title>Isolation and charaterisation of Pectobacterium phages.</title>
        <authorList>
            <person name="Buttimer C.T.H."/>
            <person name="Lucid A."/>
            <person name="Coffey A."/>
        </authorList>
    </citation>
    <scope>NUCLEOTIDE SEQUENCE [LARGE SCALE GENOMIC DNA]</scope>
</reference>
<sequence>MSKPELIIMGIGVLAFLAGLFLAWLQRRCHHKHFLVRTGQGGIRILSCSKCGKIKYE</sequence>
<dbReference type="Proteomes" id="UP000240218">
    <property type="component" value="Segment"/>
</dbReference>
<keyword evidence="1" id="KW-0472">Membrane</keyword>
<dbReference type="EMBL" id="KY514264">
    <property type="protein sequence ID" value="ARB11819.1"/>
    <property type="molecule type" value="Genomic_DNA"/>
</dbReference>
<feature type="transmembrane region" description="Helical" evidence="1">
    <location>
        <begin position="6"/>
        <end position="25"/>
    </location>
</feature>
<evidence type="ECO:0000313" key="2">
    <source>
        <dbReference type="EMBL" id="ARB11819.1"/>
    </source>
</evidence>